<dbReference type="EMBL" id="CP042261">
    <property type="protein sequence ID" value="QDY68457.1"/>
    <property type="molecule type" value="Genomic_DNA"/>
</dbReference>
<evidence type="ECO:0000313" key="4">
    <source>
        <dbReference type="Proteomes" id="UP000318483"/>
    </source>
</evidence>
<keyword evidence="1 3" id="KW-0489">Methyltransferase</keyword>
<dbReference type="GO" id="GO:0032259">
    <property type="term" value="P:methylation"/>
    <property type="evidence" value="ECO:0007669"/>
    <property type="project" value="UniProtKB-KW"/>
</dbReference>
<dbReference type="OrthoDB" id="9794208at2"/>
<dbReference type="SUPFAM" id="SSF53335">
    <property type="entry name" value="S-adenosyl-L-methionine-dependent methyltransferases"/>
    <property type="match status" value="1"/>
</dbReference>
<dbReference type="InterPro" id="IPR003788">
    <property type="entry name" value="NDUFAF7"/>
</dbReference>
<name>A0A5B8J1T8_9RHOB</name>
<dbReference type="Pfam" id="PF02636">
    <property type="entry name" value="Methyltransf_28"/>
    <property type="match status" value="1"/>
</dbReference>
<dbReference type="Gene3D" id="3.40.50.12710">
    <property type="match status" value="1"/>
</dbReference>
<accession>A0A5B8J1T8</accession>
<organism evidence="3 4">
    <name type="scientific">Qingshengfaniella alkalisoli</name>
    <dbReference type="NCBI Taxonomy" id="2599296"/>
    <lineage>
        <taxon>Bacteria</taxon>
        <taxon>Pseudomonadati</taxon>
        <taxon>Pseudomonadota</taxon>
        <taxon>Alphaproteobacteria</taxon>
        <taxon>Rhodobacterales</taxon>
        <taxon>Paracoccaceae</taxon>
        <taxon>Qingshengfaniella</taxon>
    </lineage>
</organism>
<proteinExistence type="predicted"/>
<keyword evidence="4" id="KW-1185">Reference proteome</keyword>
<dbReference type="PANTHER" id="PTHR12049">
    <property type="entry name" value="PROTEIN ARGININE METHYLTRANSFERASE NDUFAF7, MITOCHONDRIAL"/>
    <property type="match status" value="1"/>
</dbReference>
<evidence type="ECO:0000256" key="2">
    <source>
        <dbReference type="ARBA" id="ARBA00022679"/>
    </source>
</evidence>
<evidence type="ECO:0000313" key="3">
    <source>
        <dbReference type="EMBL" id="QDY68457.1"/>
    </source>
</evidence>
<dbReference type="AlphaFoldDB" id="A0A5B8J1T8"/>
<keyword evidence="2 3" id="KW-0808">Transferase</keyword>
<reference evidence="3 4" key="1">
    <citation type="submission" date="2019-07" db="EMBL/GenBank/DDBJ databases">
        <title>Litoreibacter alkalisoli sp. nov., isolated from saline-alkaline soil.</title>
        <authorList>
            <person name="Wang S."/>
            <person name="Xu L."/>
            <person name="Xing Y.-T."/>
            <person name="Sun J.-Q."/>
        </authorList>
    </citation>
    <scope>NUCLEOTIDE SEQUENCE [LARGE SCALE GENOMIC DNA]</scope>
    <source>
        <strain evidence="3 4">LN3S51</strain>
    </source>
</reference>
<protein>
    <submittedName>
        <fullName evidence="3">Class I SAM-dependent methyltransferase</fullName>
    </submittedName>
</protein>
<dbReference type="InterPro" id="IPR029063">
    <property type="entry name" value="SAM-dependent_MTases_sf"/>
</dbReference>
<dbReference type="InterPro" id="IPR038375">
    <property type="entry name" value="NDUFAF7_sf"/>
</dbReference>
<evidence type="ECO:0000256" key="1">
    <source>
        <dbReference type="ARBA" id="ARBA00022603"/>
    </source>
</evidence>
<dbReference type="GO" id="GO:0035243">
    <property type="term" value="F:protein-arginine omega-N symmetric methyltransferase activity"/>
    <property type="evidence" value="ECO:0007669"/>
    <property type="project" value="TreeGrafter"/>
</dbReference>
<dbReference type="PANTHER" id="PTHR12049:SF7">
    <property type="entry name" value="PROTEIN ARGININE METHYLTRANSFERASE NDUFAF7, MITOCHONDRIAL"/>
    <property type="match status" value="1"/>
</dbReference>
<dbReference type="RefSeq" id="WP_146363104.1">
    <property type="nucleotide sequence ID" value="NZ_CP042261.1"/>
</dbReference>
<dbReference type="KEGG" id="lit:FPZ52_01690"/>
<gene>
    <name evidence="3" type="ORF">FPZ52_01690</name>
</gene>
<dbReference type="Proteomes" id="UP000318483">
    <property type="component" value="Chromosome"/>
</dbReference>
<sequence>MTPLEKSLIQSIHATGPITVADYMNECLLHPQHGYYVSRPPFGRDGDFTTAPEISQMFGEVIGLCLAQAWIDQGRPNPMTLVEIGPGRGTLMADILRATKAVPGFHAAADIVLIEASDRLRCVQAKTLAGCSPRWLTHSSELRSQPLFLVANEFFDALPIRQFVRANDNWHERQIGLHGDALAFGLSAPTSNAYLERRVADTAPGDVVEICPSAPAIIADIALRIGTHGGAAVIIDYGNWRSKGDTLQALQHHQMVSPLHSPGLSDITAHVDFEALSGAVADMCETTTMTPQGVFLERLGITTRAQALAQTMTGDTLTQHIAAHRRLTHPDEMGQLFKVMGLYPRNATPPPGLTK</sequence>